<reference evidence="1 2" key="1">
    <citation type="submission" date="2018-12" db="EMBL/GenBank/DDBJ databases">
        <title>Complete Genome Sequence of Glutamicibacter creatinolyticus strain LGCM259,isolated from an abscess of a 12-year-old mare in Italy.</title>
        <authorList>
            <person name="Santos R.G."/>
            <person name="Silva A.L."/>
            <person name="Seyffert N."/>
            <person name="Castro T.L.P."/>
            <person name="Attili A.R."/>
            <person name="Rifici C."/>
            <person name="Mazzullo G."/>
            <person name="Brenig B."/>
            <person name="Venanzi F."/>
            <person name="Azevedo V."/>
        </authorList>
    </citation>
    <scope>NUCLEOTIDE SEQUENCE [LARGE SCALE GENOMIC DNA]</scope>
    <source>
        <strain evidence="1 2">LGCM 259</strain>
    </source>
</reference>
<evidence type="ECO:0000313" key="1">
    <source>
        <dbReference type="EMBL" id="QCY48064.1"/>
    </source>
</evidence>
<sequence length="85" mass="9545">MVLELYTQPFCAPCVRARQVVRRVAELVPALEVREVDVVAQWQLGRELGISSTPVIRLLDEDRQLLRAESVPTVNQLLAAVAEHL</sequence>
<evidence type="ECO:0000313" key="2">
    <source>
        <dbReference type="Proteomes" id="UP000307000"/>
    </source>
</evidence>
<protein>
    <submittedName>
        <fullName evidence="1">Thioredoxin</fullName>
    </submittedName>
</protein>
<dbReference type="Gene3D" id="3.40.30.10">
    <property type="entry name" value="Glutaredoxin"/>
    <property type="match status" value="1"/>
</dbReference>
<dbReference type="InterPro" id="IPR036249">
    <property type="entry name" value="Thioredoxin-like_sf"/>
</dbReference>
<accession>A0A5B7WXT9</accession>
<organism evidence="1 2">
    <name type="scientific">Glutamicibacter creatinolyticus</name>
    <dbReference type="NCBI Taxonomy" id="162496"/>
    <lineage>
        <taxon>Bacteria</taxon>
        <taxon>Bacillati</taxon>
        <taxon>Actinomycetota</taxon>
        <taxon>Actinomycetes</taxon>
        <taxon>Micrococcales</taxon>
        <taxon>Micrococcaceae</taxon>
        <taxon>Glutamicibacter</taxon>
    </lineage>
</organism>
<dbReference type="Proteomes" id="UP000307000">
    <property type="component" value="Chromosome"/>
</dbReference>
<dbReference type="KEGG" id="gcr:GcLGCM259_2357"/>
<dbReference type="AlphaFoldDB" id="A0A5B7WXT9"/>
<name>A0A5B7WXT9_9MICC</name>
<dbReference type="SUPFAM" id="SSF52833">
    <property type="entry name" value="Thioredoxin-like"/>
    <property type="match status" value="1"/>
</dbReference>
<dbReference type="RefSeq" id="WP_138926743.1">
    <property type="nucleotide sequence ID" value="NZ_CP034412.1"/>
</dbReference>
<gene>
    <name evidence="1" type="ORF">GcLGCM259_2357</name>
</gene>
<dbReference type="EMBL" id="CP034412">
    <property type="protein sequence ID" value="QCY48064.1"/>
    <property type="molecule type" value="Genomic_DNA"/>
</dbReference>
<keyword evidence="2" id="KW-1185">Reference proteome</keyword>
<proteinExistence type="predicted"/>